<feature type="region of interest" description="Disordered" evidence="1">
    <location>
        <begin position="1"/>
        <end position="35"/>
    </location>
</feature>
<name>A0ABT9N2H6_9ACTN</name>
<proteinExistence type="predicted"/>
<evidence type="ECO:0000313" key="2">
    <source>
        <dbReference type="EMBL" id="MDP9797904.1"/>
    </source>
</evidence>
<comment type="caution">
    <text evidence="2">The sequence shown here is derived from an EMBL/GenBank/DDBJ whole genome shotgun (WGS) entry which is preliminary data.</text>
</comment>
<gene>
    <name evidence="2" type="ORF">J2S43_006416</name>
</gene>
<accession>A0ABT9N2H6</accession>
<organism evidence="2 3">
    <name type="scientific">Catenuloplanes nepalensis</name>
    <dbReference type="NCBI Taxonomy" id="587533"/>
    <lineage>
        <taxon>Bacteria</taxon>
        <taxon>Bacillati</taxon>
        <taxon>Actinomycetota</taxon>
        <taxon>Actinomycetes</taxon>
        <taxon>Micromonosporales</taxon>
        <taxon>Micromonosporaceae</taxon>
        <taxon>Catenuloplanes</taxon>
    </lineage>
</organism>
<keyword evidence="3" id="KW-1185">Reference proteome</keyword>
<dbReference type="EMBL" id="JAUSRA010000001">
    <property type="protein sequence ID" value="MDP9797904.1"/>
    <property type="molecule type" value="Genomic_DNA"/>
</dbReference>
<reference evidence="2 3" key="1">
    <citation type="submission" date="2023-07" db="EMBL/GenBank/DDBJ databases">
        <title>Sequencing the genomes of 1000 actinobacteria strains.</title>
        <authorList>
            <person name="Klenk H.-P."/>
        </authorList>
    </citation>
    <scope>NUCLEOTIDE SEQUENCE [LARGE SCALE GENOMIC DNA]</scope>
    <source>
        <strain evidence="2 3">DSM 44710</strain>
    </source>
</reference>
<sequence length="35" mass="3911">MELPPRDPAEIPAPPSPAERTRHLFRRLTRSSGGD</sequence>
<evidence type="ECO:0000313" key="3">
    <source>
        <dbReference type="Proteomes" id="UP001240984"/>
    </source>
</evidence>
<dbReference type="Proteomes" id="UP001240984">
    <property type="component" value="Unassembled WGS sequence"/>
</dbReference>
<evidence type="ECO:0000256" key="1">
    <source>
        <dbReference type="SAM" id="MobiDB-lite"/>
    </source>
</evidence>
<protein>
    <submittedName>
        <fullName evidence="2">Uncharacterized protein</fullName>
    </submittedName>
</protein>